<dbReference type="InterPro" id="IPR006689">
    <property type="entry name" value="Small_GTPase_ARF/SAR"/>
</dbReference>
<keyword evidence="2" id="KW-0449">Lipoprotein</keyword>
<reference evidence="9 10" key="1">
    <citation type="journal article" date="2024" name="Nat. Commun.">
        <title>Phylogenomics reveals the evolutionary origins of lichenization in chlorophyte algae.</title>
        <authorList>
            <person name="Puginier C."/>
            <person name="Libourel C."/>
            <person name="Otte J."/>
            <person name="Skaloud P."/>
            <person name="Haon M."/>
            <person name="Grisel S."/>
            <person name="Petersen M."/>
            <person name="Berrin J.G."/>
            <person name="Delaux P.M."/>
            <person name="Dal Grande F."/>
            <person name="Keller J."/>
        </authorList>
    </citation>
    <scope>NUCLEOTIDE SEQUENCE [LARGE SCALE GENOMIC DNA]</scope>
    <source>
        <strain evidence="9 10">SAG 2036</strain>
    </source>
</reference>
<evidence type="ECO:0000256" key="7">
    <source>
        <dbReference type="PIRSR" id="PIRSR606689-2"/>
    </source>
</evidence>
<dbReference type="FunFam" id="3.40.50.300:FF:000728">
    <property type="entry name" value="ADP-ribosylation factor-like protein 5"/>
    <property type="match status" value="1"/>
</dbReference>
<keyword evidence="10" id="KW-1185">Reference proteome</keyword>
<evidence type="ECO:0000256" key="3">
    <source>
        <dbReference type="ARBA" id="ARBA00022741"/>
    </source>
</evidence>
<keyword evidence="3 6" id="KW-0547">Nucleotide-binding</keyword>
<dbReference type="SMART" id="SM00178">
    <property type="entry name" value="SAR"/>
    <property type="match status" value="1"/>
</dbReference>
<evidence type="ECO:0000313" key="9">
    <source>
        <dbReference type="EMBL" id="KAK9804160.1"/>
    </source>
</evidence>
<proteinExistence type="inferred from homology"/>
<accession>A0AAW1P1L0</accession>
<sequence>MGQVFSSFWLYWFPNKEYKLVMVGLDNAGKTTALFKLHLGEAITTQPTIGSNVEQVEFKNLTFEVWDLGGQASLRPSWASYYKATDAIILVLDSTDRARVRIAKGELQSILGHEDLRTIGILILANKQDLKDAMSVEEMSTALALTDIRDHPWHIQPCCALSGEGLFDGMEWIAQRVNQLRT</sequence>
<evidence type="ECO:0000256" key="2">
    <source>
        <dbReference type="ARBA" id="ARBA00022707"/>
    </source>
</evidence>
<evidence type="ECO:0000256" key="4">
    <source>
        <dbReference type="ARBA" id="ARBA00022892"/>
    </source>
</evidence>
<dbReference type="Gene3D" id="3.40.50.300">
    <property type="entry name" value="P-loop containing nucleotide triphosphate hydrolases"/>
    <property type="match status" value="1"/>
</dbReference>
<protein>
    <submittedName>
        <fullName evidence="9">Uncharacterized protein</fullName>
    </submittedName>
</protein>
<dbReference type="SUPFAM" id="SSF52540">
    <property type="entry name" value="P-loop containing nucleoside triphosphate hydrolases"/>
    <property type="match status" value="1"/>
</dbReference>
<keyword evidence="7" id="KW-0479">Metal-binding</keyword>
<dbReference type="PROSITE" id="PS51417">
    <property type="entry name" value="ARF"/>
    <property type="match status" value="1"/>
</dbReference>
<evidence type="ECO:0000256" key="1">
    <source>
        <dbReference type="ARBA" id="ARBA00010290"/>
    </source>
</evidence>
<feature type="binding site" evidence="6">
    <location>
        <begin position="126"/>
        <end position="129"/>
    </location>
    <ligand>
        <name>GTP</name>
        <dbReference type="ChEBI" id="CHEBI:37565"/>
    </ligand>
</feature>
<dbReference type="NCBIfam" id="TIGR00231">
    <property type="entry name" value="small_GTP"/>
    <property type="match status" value="1"/>
</dbReference>
<dbReference type="InterPro" id="IPR005225">
    <property type="entry name" value="Small_GTP-bd"/>
</dbReference>
<dbReference type="Proteomes" id="UP001465755">
    <property type="component" value="Unassembled WGS sequence"/>
</dbReference>
<evidence type="ECO:0000313" key="10">
    <source>
        <dbReference type="Proteomes" id="UP001465755"/>
    </source>
</evidence>
<evidence type="ECO:0000256" key="6">
    <source>
        <dbReference type="PIRSR" id="PIRSR606689-1"/>
    </source>
</evidence>
<name>A0AAW1P1L0_9CHLO</name>
<dbReference type="PRINTS" id="PR00328">
    <property type="entry name" value="SAR1GTPBP"/>
</dbReference>
<keyword evidence="4" id="KW-0813">Transport</keyword>
<comment type="caution">
    <text evidence="9">The sequence shown here is derived from an EMBL/GenBank/DDBJ whole genome shotgun (WGS) entry which is preliminary data.</text>
</comment>
<organism evidence="9 10">
    <name type="scientific">Symbiochloris irregularis</name>
    <dbReference type="NCBI Taxonomy" id="706552"/>
    <lineage>
        <taxon>Eukaryota</taxon>
        <taxon>Viridiplantae</taxon>
        <taxon>Chlorophyta</taxon>
        <taxon>core chlorophytes</taxon>
        <taxon>Trebouxiophyceae</taxon>
        <taxon>Trebouxiales</taxon>
        <taxon>Trebouxiaceae</taxon>
        <taxon>Symbiochloris</taxon>
    </lineage>
</organism>
<dbReference type="GO" id="GO:0003924">
    <property type="term" value="F:GTPase activity"/>
    <property type="evidence" value="ECO:0007669"/>
    <property type="project" value="InterPro"/>
</dbReference>
<evidence type="ECO:0000256" key="5">
    <source>
        <dbReference type="ARBA" id="ARBA00023134"/>
    </source>
</evidence>
<dbReference type="EMBL" id="JALJOQ010000052">
    <property type="protein sequence ID" value="KAK9804160.1"/>
    <property type="molecule type" value="Genomic_DNA"/>
</dbReference>
<keyword evidence="7" id="KW-0460">Magnesium</keyword>
<dbReference type="InterPro" id="IPR027417">
    <property type="entry name" value="P-loop_NTPase"/>
</dbReference>
<dbReference type="SMART" id="SM00177">
    <property type="entry name" value="ARF"/>
    <property type="match status" value="1"/>
</dbReference>
<dbReference type="GO" id="GO:0046872">
    <property type="term" value="F:metal ion binding"/>
    <property type="evidence" value="ECO:0007669"/>
    <property type="project" value="UniProtKB-KW"/>
</dbReference>
<feature type="binding site" evidence="6">
    <location>
        <begin position="24"/>
        <end position="31"/>
    </location>
    <ligand>
        <name>GTP</name>
        <dbReference type="ChEBI" id="CHEBI:37565"/>
    </ligand>
</feature>
<dbReference type="GO" id="GO:0016192">
    <property type="term" value="P:vesicle-mediated transport"/>
    <property type="evidence" value="ECO:0007669"/>
    <property type="project" value="UniProtKB-KW"/>
</dbReference>
<dbReference type="AlphaFoldDB" id="A0AAW1P1L0"/>
<feature type="binding site" evidence="7">
    <location>
        <position position="31"/>
    </location>
    <ligand>
        <name>Mg(2+)</name>
        <dbReference type="ChEBI" id="CHEBI:18420"/>
    </ligand>
</feature>
<keyword evidence="2" id="KW-0519">Myristate</keyword>
<dbReference type="InterPro" id="IPR024156">
    <property type="entry name" value="Small_GTPase_ARF"/>
</dbReference>
<comment type="similarity">
    <text evidence="1 8">Belongs to the small GTPase superfamily. Arf family.</text>
</comment>
<feature type="binding site" evidence="6">
    <location>
        <position position="70"/>
    </location>
    <ligand>
        <name>GTP</name>
        <dbReference type="ChEBI" id="CHEBI:37565"/>
    </ligand>
</feature>
<keyword evidence="4" id="KW-0931">ER-Golgi transport</keyword>
<dbReference type="PANTHER" id="PTHR11711">
    <property type="entry name" value="ADP RIBOSYLATION FACTOR-RELATED"/>
    <property type="match status" value="1"/>
</dbReference>
<gene>
    <name evidence="9" type="ORF">WJX73_006716</name>
</gene>
<evidence type="ECO:0000256" key="8">
    <source>
        <dbReference type="RuleBase" id="RU003925"/>
    </source>
</evidence>
<keyword evidence="5 6" id="KW-0342">GTP-binding</keyword>
<dbReference type="GO" id="GO:0005525">
    <property type="term" value="F:GTP binding"/>
    <property type="evidence" value="ECO:0007669"/>
    <property type="project" value="UniProtKB-KW"/>
</dbReference>
<feature type="binding site" evidence="7">
    <location>
        <position position="48"/>
    </location>
    <ligand>
        <name>Mg(2+)</name>
        <dbReference type="ChEBI" id="CHEBI:18420"/>
    </ligand>
</feature>
<dbReference type="Pfam" id="PF00025">
    <property type="entry name" value="Arf"/>
    <property type="match status" value="1"/>
</dbReference>